<dbReference type="InterPro" id="IPR001590">
    <property type="entry name" value="Peptidase_M12B"/>
</dbReference>
<dbReference type="OrthoDB" id="412680at2759"/>
<evidence type="ECO:0000256" key="12">
    <source>
        <dbReference type="ARBA" id="ARBA00023180"/>
    </source>
</evidence>
<feature type="domain" description="Peptidase M12B" evidence="15">
    <location>
        <begin position="447"/>
        <end position="656"/>
    </location>
</feature>
<dbReference type="PANTHER" id="PTHR11905:SF256">
    <property type="entry name" value="PEPTIDASE M12B DOMAIN-CONTAINING PROTEIN"/>
    <property type="match status" value="1"/>
</dbReference>
<comment type="caution">
    <text evidence="16">The sequence shown here is derived from an EMBL/GenBank/DDBJ whole genome shotgun (WGS) entry which is preliminary data.</text>
</comment>
<evidence type="ECO:0000256" key="2">
    <source>
        <dbReference type="ARBA" id="ARBA00022525"/>
    </source>
</evidence>
<feature type="binding site" evidence="13">
    <location>
        <position position="593"/>
    </location>
    <ligand>
        <name>Zn(2+)</name>
        <dbReference type="ChEBI" id="CHEBI:29105"/>
        <note>catalytic</note>
    </ligand>
</feature>
<dbReference type="SUPFAM" id="SSF55486">
    <property type="entry name" value="Metalloproteases ('zincins'), catalytic domain"/>
    <property type="match status" value="1"/>
</dbReference>
<keyword evidence="8" id="KW-0378">Hydrolase</keyword>
<dbReference type="Pfam" id="PF17771">
    <property type="entry name" value="ADAMTS_CR_2"/>
    <property type="match status" value="1"/>
</dbReference>
<dbReference type="FunFam" id="3.40.390.10:FF:000001">
    <property type="entry name" value="A disintegrin and metalloproteinase with thrombospondin motifs 1"/>
    <property type="match status" value="1"/>
</dbReference>
<feature type="compositionally biased region" description="Basic and acidic residues" evidence="14">
    <location>
        <begin position="404"/>
        <end position="417"/>
    </location>
</feature>
<evidence type="ECO:0000256" key="13">
    <source>
        <dbReference type="PROSITE-ProRule" id="PRU00276"/>
    </source>
</evidence>
<keyword evidence="9 13" id="KW-0862">Zinc</keyword>
<evidence type="ECO:0000256" key="5">
    <source>
        <dbReference type="ARBA" id="ARBA00022723"/>
    </source>
</evidence>
<feature type="region of interest" description="Disordered" evidence="14">
    <location>
        <begin position="140"/>
        <end position="162"/>
    </location>
</feature>
<dbReference type="EMBL" id="RQTK01000005">
    <property type="protein sequence ID" value="RUS91790.1"/>
    <property type="molecule type" value="Genomic_DNA"/>
</dbReference>
<evidence type="ECO:0000256" key="10">
    <source>
        <dbReference type="ARBA" id="ARBA00023049"/>
    </source>
</evidence>
<keyword evidence="10" id="KW-0482">Metalloprotease</keyword>
<dbReference type="Gene3D" id="3.40.390.10">
    <property type="entry name" value="Collagenase (Catalytic Domain)"/>
    <property type="match status" value="1"/>
</dbReference>
<keyword evidence="5 13" id="KW-0479">Metal-binding</keyword>
<dbReference type="SMART" id="SM00608">
    <property type="entry name" value="ACR"/>
    <property type="match status" value="1"/>
</dbReference>
<evidence type="ECO:0000256" key="6">
    <source>
        <dbReference type="ARBA" id="ARBA00022729"/>
    </source>
</evidence>
<keyword evidence="4" id="KW-0645">Protease</keyword>
<evidence type="ECO:0000259" key="15">
    <source>
        <dbReference type="PROSITE" id="PS50215"/>
    </source>
</evidence>
<feature type="binding site" evidence="13">
    <location>
        <position position="603"/>
    </location>
    <ligand>
        <name>Zn(2+)</name>
        <dbReference type="ChEBI" id="CHEBI:29105"/>
        <note>catalytic</note>
    </ligand>
</feature>
<feature type="disulfide bond" evidence="13">
    <location>
        <begin position="571"/>
        <end position="651"/>
    </location>
</feature>
<feature type="region of interest" description="Disordered" evidence="14">
    <location>
        <begin position="402"/>
        <end position="441"/>
    </location>
</feature>
<evidence type="ECO:0000313" key="16">
    <source>
        <dbReference type="EMBL" id="RUS91790.1"/>
    </source>
</evidence>
<dbReference type="STRING" id="188477.A0A3S1BUC0"/>
<dbReference type="Pfam" id="PF01421">
    <property type="entry name" value="Reprolysin"/>
    <property type="match status" value="1"/>
</dbReference>
<dbReference type="PANTHER" id="PTHR11905">
    <property type="entry name" value="ADAM A DISINTEGRIN AND METALLOPROTEASE DOMAIN"/>
    <property type="match status" value="1"/>
</dbReference>
<dbReference type="Pfam" id="PF01562">
    <property type="entry name" value="Pep_M12B_propep"/>
    <property type="match status" value="1"/>
</dbReference>
<feature type="non-terminal residue" evidence="16">
    <location>
        <position position="738"/>
    </location>
</feature>
<dbReference type="GO" id="GO:0046872">
    <property type="term" value="F:metal ion binding"/>
    <property type="evidence" value="ECO:0007669"/>
    <property type="project" value="UniProtKB-KW"/>
</dbReference>
<comment type="subcellular location">
    <subcellularLocation>
        <location evidence="1">Secreted</location>
        <location evidence="1">Extracellular space</location>
        <location evidence="1">Extracellular matrix</location>
    </subcellularLocation>
</comment>
<keyword evidence="2" id="KW-0964">Secreted</keyword>
<dbReference type="Gene3D" id="3.40.1620.60">
    <property type="match status" value="1"/>
</dbReference>
<keyword evidence="7" id="KW-0677">Repeat</keyword>
<accession>A0A3S1BUC0</accession>
<evidence type="ECO:0000256" key="3">
    <source>
        <dbReference type="ARBA" id="ARBA00022530"/>
    </source>
</evidence>
<keyword evidence="17" id="KW-1185">Reference proteome</keyword>
<keyword evidence="11 13" id="KW-1015">Disulfide bond</keyword>
<dbReference type="Proteomes" id="UP000271974">
    <property type="component" value="Unassembled WGS sequence"/>
</dbReference>
<dbReference type="GO" id="GO:0004222">
    <property type="term" value="F:metalloendopeptidase activity"/>
    <property type="evidence" value="ECO:0007669"/>
    <property type="project" value="InterPro"/>
</dbReference>
<feature type="region of interest" description="Disordered" evidence="14">
    <location>
        <begin position="234"/>
        <end position="265"/>
    </location>
</feature>
<sequence length="738" mass="82141">MPAAARPLCDMASPILDSGVAITGEHHEGPVDNHNQSEPFTAHFPSVLGLESSSCIFNTCSGDCSECPDIVTSLLCSDGFYFGLNNTHKSCVDKPRYCVSDIDMFSSESASSCDGRELHHNGQMNAPCTNDVFQRLVPSDAPETSSRTEADPAHCSHAGHRGALDHRPMGSTTLAALSIFVVLALLNGSASASKDFYFPDSNQGNFAQDLTHFHISWPSRVDQHGDFVTHTLHARHAIPSRQRRSAPEGLNQDQPNPSHLQQPALASGREDVLHYRIPVHADKDVVVELQSTRFLLGPAAVLEKVSSPRNVSQSLFSRLEGHHGCQLSGSVRGDPTSRVALSACQGLRGFIQVDGIEYLIEPVKSHNKTEDGSHPHLVYRRSALPDHLDFLSRRRRKEPACGVKEYERTMSHRERWERHKRGASRSRSHETSGRERSRKRRSISIEKHVETLIVVDPEMVQFYINEDIETYVLTVMNMVATLFHDASIGNAVNIVIVRIMLLQDPDEELTITHHADNTLRSFCKWQKNINFRDDDHPNHHDVAVLLTRRNICTRMNEPCSTLGLAQVAGLCQPHRTCSINEDTGLSLAWTVAHELGHNFGMKHDVQGECKPGPDNQYVMAPHLTWDRTPRSWSNCSRTSITEFLDRNWGYCLDDPPGQHDFKYPTLPAGTMYDADHQCRLLYGEGAESCKGIELLENICVTLWCRVNNKCSTKLQAAAAGTLCGANKWCFNGQCVDIG</sequence>
<dbReference type="InterPro" id="IPR024079">
    <property type="entry name" value="MetalloPept_cat_dom_sf"/>
</dbReference>
<organism evidence="16 17">
    <name type="scientific">Elysia chlorotica</name>
    <name type="common">Eastern emerald elysia</name>
    <name type="synonym">Sea slug</name>
    <dbReference type="NCBI Taxonomy" id="188477"/>
    <lineage>
        <taxon>Eukaryota</taxon>
        <taxon>Metazoa</taxon>
        <taxon>Spiralia</taxon>
        <taxon>Lophotrochozoa</taxon>
        <taxon>Mollusca</taxon>
        <taxon>Gastropoda</taxon>
        <taxon>Heterobranchia</taxon>
        <taxon>Euthyneura</taxon>
        <taxon>Panpulmonata</taxon>
        <taxon>Sacoglossa</taxon>
        <taxon>Placobranchoidea</taxon>
        <taxon>Plakobranchidae</taxon>
        <taxon>Elysia</taxon>
    </lineage>
</organism>
<comment type="caution">
    <text evidence="13">Lacks conserved residue(s) required for the propagation of feature annotation.</text>
</comment>
<dbReference type="GO" id="GO:0006508">
    <property type="term" value="P:proteolysis"/>
    <property type="evidence" value="ECO:0007669"/>
    <property type="project" value="UniProtKB-KW"/>
</dbReference>
<keyword evidence="3" id="KW-0272">Extracellular matrix</keyword>
<proteinExistence type="predicted"/>
<evidence type="ECO:0000256" key="14">
    <source>
        <dbReference type="SAM" id="MobiDB-lite"/>
    </source>
</evidence>
<feature type="compositionally biased region" description="Polar residues" evidence="14">
    <location>
        <begin position="251"/>
        <end position="261"/>
    </location>
</feature>
<feature type="compositionally biased region" description="Basic residues" evidence="14">
    <location>
        <begin position="234"/>
        <end position="244"/>
    </location>
</feature>
<name>A0A3S1BUC0_ELYCH</name>
<feature type="binding site" evidence="13">
    <location>
        <position position="597"/>
    </location>
    <ligand>
        <name>Zn(2+)</name>
        <dbReference type="ChEBI" id="CHEBI:29105"/>
        <note>catalytic</note>
    </ligand>
</feature>
<evidence type="ECO:0000256" key="4">
    <source>
        <dbReference type="ARBA" id="ARBA00022670"/>
    </source>
</evidence>
<dbReference type="InterPro" id="IPR041645">
    <property type="entry name" value="ADAMTS_CR_2"/>
</dbReference>
<feature type="active site" evidence="13">
    <location>
        <position position="594"/>
    </location>
</feature>
<keyword evidence="6" id="KW-0732">Signal</keyword>
<dbReference type="InterPro" id="IPR002870">
    <property type="entry name" value="Peptidase_M12B_N"/>
</dbReference>
<evidence type="ECO:0000256" key="8">
    <source>
        <dbReference type="ARBA" id="ARBA00022801"/>
    </source>
</evidence>
<dbReference type="CDD" id="cd04273">
    <property type="entry name" value="ZnMc_ADAMTS_like"/>
    <property type="match status" value="1"/>
</dbReference>
<reference evidence="16 17" key="1">
    <citation type="submission" date="2019-01" db="EMBL/GenBank/DDBJ databases">
        <title>A draft genome assembly of the solar-powered sea slug Elysia chlorotica.</title>
        <authorList>
            <person name="Cai H."/>
            <person name="Li Q."/>
            <person name="Fang X."/>
            <person name="Li J."/>
            <person name="Curtis N.E."/>
            <person name="Altenburger A."/>
            <person name="Shibata T."/>
            <person name="Feng M."/>
            <person name="Maeda T."/>
            <person name="Schwartz J.A."/>
            <person name="Shigenobu S."/>
            <person name="Lundholm N."/>
            <person name="Nishiyama T."/>
            <person name="Yang H."/>
            <person name="Hasebe M."/>
            <person name="Li S."/>
            <person name="Pierce S.K."/>
            <person name="Wang J."/>
        </authorList>
    </citation>
    <scope>NUCLEOTIDE SEQUENCE [LARGE SCALE GENOMIC DNA]</scope>
    <source>
        <strain evidence="16">EC2010</strain>
        <tissue evidence="16">Whole organism of an adult</tissue>
    </source>
</reference>
<evidence type="ECO:0000256" key="9">
    <source>
        <dbReference type="ARBA" id="ARBA00022833"/>
    </source>
</evidence>
<keyword evidence="12" id="KW-0325">Glycoprotein</keyword>
<dbReference type="AlphaFoldDB" id="A0A3S1BUC0"/>
<evidence type="ECO:0000256" key="1">
    <source>
        <dbReference type="ARBA" id="ARBA00004498"/>
    </source>
</evidence>
<gene>
    <name evidence="16" type="ORF">EGW08_000361</name>
</gene>
<protein>
    <recommendedName>
        <fullName evidence="15">Peptidase M12B domain-containing protein</fullName>
    </recommendedName>
</protein>
<dbReference type="PROSITE" id="PS50215">
    <property type="entry name" value="ADAM_MEPRO"/>
    <property type="match status" value="1"/>
</dbReference>
<evidence type="ECO:0000313" key="17">
    <source>
        <dbReference type="Proteomes" id="UP000271974"/>
    </source>
</evidence>
<evidence type="ECO:0000256" key="7">
    <source>
        <dbReference type="ARBA" id="ARBA00022737"/>
    </source>
</evidence>
<evidence type="ECO:0000256" key="11">
    <source>
        <dbReference type="ARBA" id="ARBA00023157"/>
    </source>
</evidence>
<dbReference type="InterPro" id="IPR006586">
    <property type="entry name" value="ADAM_Cys-rich"/>
</dbReference>